<dbReference type="CDD" id="cd01834">
    <property type="entry name" value="SGNH_hydrolase_like_2"/>
    <property type="match status" value="1"/>
</dbReference>
<gene>
    <name evidence="2" type="ORF">Poly24_45970</name>
</gene>
<reference evidence="2 3" key="1">
    <citation type="submission" date="2019-02" db="EMBL/GenBank/DDBJ databases">
        <title>Deep-cultivation of Planctomycetes and their phenomic and genomic characterization uncovers novel biology.</title>
        <authorList>
            <person name="Wiegand S."/>
            <person name="Jogler M."/>
            <person name="Boedeker C."/>
            <person name="Pinto D."/>
            <person name="Vollmers J."/>
            <person name="Rivas-Marin E."/>
            <person name="Kohn T."/>
            <person name="Peeters S.H."/>
            <person name="Heuer A."/>
            <person name="Rast P."/>
            <person name="Oberbeckmann S."/>
            <person name="Bunk B."/>
            <person name="Jeske O."/>
            <person name="Meyerdierks A."/>
            <person name="Storesund J.E."/>
            <person name="Kallscheuer N."/>
            <person name="Luecker S."/>
            <person name="Lage O.M."/>
            <person name="Pohl T."/>
            <person name="Merkel B.J."/>
            <person name="Hornburger P."/>
            <person name="Mueller R.-W."/>
            <person name="Bruemmer F."/>
            <person name="Labrenz M."/>
            <person name="Spormann A.M."/>
            <person name="Op den Camp H."/>
            <person name="Overmann J."/>
            <person name="Amann R."/>
            <person name="Jetten M.S.M."/>
            <person name="Mascher T."/>
            <person name="Medema M.H."/>
            <person name="Devos D.P."/>
            <person name="Kaster A.-K."/>
            <person name="Ovreas L."/>
            <person name="Rohde M."/>
            <person name="Galperin M.Y."/>
            <person name="Jogler C."/>
        </authorList>
    </citation>
    <scope>NUCLEOTIDE SEQUENCE [LARGE SCALE GENOMIC DNA]</scope>
    <source>
        <strain evidence="2 3">Poly24</strain>
    </source>
</reference>
<evidence type="ECO:0000259" key="1">
    <source>
        <dbReference type="Pfam" id="PF13472"/>
    </source>
</evidence>
<dbReference type="KEGG" id="rcf:Poly24_45970"/>
<feature type="domain" description="SGNH hydrolase-type esterase" evidence="1">
    <location>
        <begin position="84"/>
        <end position="273"/>
    </location>
</feature>
<protein>
    <submittedName>
        <fullName evidence="2">GDSL-like Lipase/Acylhydrolase</fullName>
    </submittedName>
</protein>
<dbReference type="AlphaFoldDB" id="A0A518JZ90"/>
<dbReference type="PANTHER" id="PTHR30383:SF5">
    <property type="entry name" value="SGNH HYDROLASE-TYPE ESTERASE DOMAIN-CONTAINING PROTEIN"/>
    <property type="match status" value="1"/>
</dbReference>
<dbReference type="InterPro" id="IPR013830">
    <property type="entry name" value="SGNH_hydro"/>
</dbReference>
<dbReference type="OrthoDB" id="9794725at2"/>
<dbReference type="GO" id="GO:0004622">
    <property type="term" value="F:phosphatidylcholine lysophospholipase activity"/>
    <property type="evidence" value="ECO:0007669"/>
    <property type="project" value="TreeGrafter"/>
</dbReference>
<dbReference type="PANTHER" id="PTHR30383">
    <property type="entry name" value="THIOESTERASE 1/PROTEASE 1/LYSOPHOSPHOLIPASE L1"/>
    <property type="match status" value="1"/>
</dbReference>
<dbReference type="Gene3D" id="3.40.50.1110">
    <property type="entry name" value="SGNH hydrolase"/>
    <property type="match status" value="1"/>
</dbReference>
<dbReference type="InterPro" id="IPR051532">
    <property type="entry name" value="Ester_Hydrolysis_Enzymes"/>
</dbReference>
<dbReference type="EMBL" id="CP036348">
    <property type="protein sequence ID" value="QDV70864.1"/>
    <property type="molecule type" value="Genomic_DNA"/>
</dbReference>
<dbReference type="Pfam" id="PF13472">
    <property type="entry name" value="Lipase_GDSL_2"/>
    <property type="match status" value="1"/>
</dbReference>
<name>A0A518JZ90_9BACT</name>
<accession>A0A518JZ90</accession>
<dbReference type="Proteomes" id="UP000315082">
    <property type="component" value="Chromosome"/>
</dbReference>
<dbReference type="SUPFAM" id="SSF52266">
    <property type="entry name" value="SGNH hydrolase"/>
    <property type="match status" value="1"/>
</dbReference>
<dbReference type="InterPro" id="IPR036514">
    <property type="entry name" value="SGNH_hydro_sf"/>
</dbReference>
<keyword evidence="3" id="KW-1185">Reference proteome</keyword>
<evidence type="ECO:0000313" key="2">
    <source>
        <dbReference type="EMBL" id="QDV70864.1"/>
    </source>
</evidence>
<sequence>MACKLPQIERHLSAPADDCRNPIQNIMNDRREFLRNSFAAASIATLATGASGQDQEPAVKPSEVDGYCYRLPKLKQGCRLLFQGDSITDMQWGRNEKDRNHYLGHSYVFLIAARLGVDMPDAQLDIYNRGMSGHKVGDLRGRWKKDAIDMKPDLLCILIGVNDVGKNLNGVDVKSWEADYRFLLHASREANPELKLVLLDPFVLPSGRLSNRDSYKRWRDQIERLIPIVVRLSEEFDAVHVKTQEVFDTAAKAGSPGNWIWDGVHPLPQGHELIARSWLHEVSRNWGSS</sequence>
<organism evidence="2 3">
    <name type="scientific">Rosistilla carotiformis</name>
    <dbReference type="NCBI Taxonomy" id="2528017"/>
    <lineage>
        <taxon>Bacteria</taxon>
        <taxon>Pseudomonadati</taxon>
        <taxon>Planctomycetota</taxon>
        <taxon>Planctomycetia</taxon>
        <taxon>Pirellulales</taxon>
        <taxon>Pirellulaceae</taxon>
        <taxon>Rosistilla</taxon>
    </lineage>
</organism>
<keyword evidence="2" id="KW-0378">Hydrolase</keyword>
<evidence type="ECO:0000313" key="3">
    <source>
        <dbReference type="Proteomes" id="UP000315082"/>
    </source>
</evidence>
<proteinExistence type="predicted"/>